<feature type="region of interest" description="Disordered" evidence="1">
    <location>
        <begin position="119"/>
        <end position="213"/>
    </location>
</feature>
<comment type="caution">
    <text evidence="2">The sequence shown here is derived from an EMBL/GenBank/DDBJ whole genome shotgun (WGS) entry which is preliminary data.</text>
</comment>
<sequence length="263" mass="26109">MEWSSRGERAPRLTGDARARAASAVRRLVVAGGFALAAWALGSAAPACADALDSITETTQAVTGAPTGHRTAGPGLPAVAEAAESVVDGTRTVTADAVPVPTVAERIPEPDLRVLPDARVLPSEPAPGEHGRVAVPDGDESVPAAVTVPDPEPAAAPAGRHDVPGGKRTGSAHHVPDTGATAEDPADTGTGAGSLPGVPDRAPAKSVPPNSAPGQAPAFTGVFVGYLTHLPAAPGPAAPASLTGHAPALVPQQHADEHFSFPD</sequence>
<reference evidence="2 3" key="1">
    <citation type="submission" date="2019-03" db="EMBL/GenBank/DDBJ databases">
        <title>Genomic Encyclopedia of Type Strains, Phase IV (KMG-IV): sequencing the most valuable type-strain genomes for metagenomic binning, comparative biology and taxonomic classification.</title>
        <authorList>
            <person name="Goeker M."/>
        </authorList>
    </citation>
    <scope>NUCLEOTIDE SEQUENCE [LARGE SCALE GENOMIC DNA]</scope>
    <source>
        <strain evidence="2 3">DSM 46770</strain>
    </source>
</reference>
<gene>
    <name evidence="2" type="ORF">EV190_10743</name>
</gene>
<keyword evidence="3" id="KW-1185">Reference proteome</keyword>
<dbReference type="EMBL" id="SNYN01000007">
    <property type="protein sequence ID" value="TDQ52213.1"/>
    <property type="molecule type" value="Genomic_DNA"/>
</dbReference>
<organism evidence="2 3">
    <name type="scientific">Actinorugispora endophytica</name>
    <dbReference type="NCBI Taxonomy" id="1605990"/>
    <lineage>
        <taxon>Bacteria</taxon>
        <taxon>Bacillati</taxon>
        <taxon>Actinomycetota</taxon>
        <taxon>Actinomycetes</taxon>
        <taxon>Streptosporangiales</taxon>
        <taxon>Nocardiopsidaceae</taxon>
        <taxon>Actinorugispora</taxon>
    </lineage>
</organism>
<proteinExistence type="predicted"/>
<dbReference type="AlphaFoldDB" id="A0A4R6V7E1"/>
<dbReference type="RefSeq" id="WP_133741566.1">
    <property type="nucleotide sequence ID" value="NZ_SNYN01000007.1"/>
</dbReference>
<dbReference type="Proteomes" id="UP000295281">
    <property type="component" value="Unassembled WGS sequence"/>
</dbReference>
<accession>A0A4R6V7E1</accession>
<evidence type="ECO:0000313" key="3">
    <source>
        <dbReference type="Proteomes" id="UP000295281"/>
    </source>
</evidence>
<name>A0A4R6V7E1_9ACTN</name>
<evidence type="ECO:0000313" key="2">
    <source>
        <dbReference type="EMBL" id="TDQ52213.1"/>
    </source>
</evidence>
<evidence type="ECO:0000256" key="1">
    <source>
        <dbReference type="SAM" id="MobiDB-lite"/>
    </source>
</evidence>
<protein>
    <submittedName>
        <fullName evidence="2">Uncharacterized protein</fullName>
    </submittedName>
</protein>